<evidence type="ECO:0000313" key="2">
    <source>
        <dbReference type="Proteomes" id="UP000236291"/>
    </source>
</evidence>
<gene>
    <name evidence="1" type="ORF">L195_g062278</name>
</gene>
<feature type="non-terminal residue" evidence="1">
    <location>
        <position position="27"/>
    </location>
</feature>
<comment type="caution">
    <text evidence="1">The sequence shown here is derived from an EMBL/GenBank/DDBJ whole genome shotgun (WGS) entry which is preliminary data.</text>
</comment>
<protein>
    <submittedName>
        <fullName evidence="1">Uncharacterized protein</fullName>
    </submittedName>
</protein>
<evidence type="ECO:0000313" key="1">
    <source>
        <dbReference type="EMBL" id="PNX64769.1"/>
    </source>
</evidence>
<dbReference type="Proteomes" id="UP000236291">
    <property type="component" value="Unassembled WGS sequence"/>
</dbReference>
<dbReference type="EMBL" id="ASHM01170143">
    <property type="protein sequence ID" value="PNX64769.1"/>
    <property type="molecule type" value="Genomic_DNA"/>
</dbReference>
<organism evidence="1 2">
    <name type="scientific">Trifolium pratense</name>
    <name type="common">Red clover</name>
    <dbReference type="NCBI Taxonomy" id="57577"/>
    <lineage>
        <taxon>Eukaryota</taxon>
        <taxon>Viridiplantae</taxon>
        <taxon>Streptophyta</taxon>
        <taxon>Embryophyta</taxon>
        <taxon>Tracheophyta</taxon>
        <taxon>Spermatophyta</taxon>
        <taxon>Magnoliopsida</taxon>
        <taxon>eudicotyledons</taxon>
        <taxon>Gunneridae</taxon>
        <taxon>Pentapetalae</taxon>
        <taxon>rosids</taxon>
        <taxon>fabids</taxon>
        <taxon>Fabales</taxon>
        <taxon>Fabaceae</taxon>
        <taxon>Papilionoideae</taxon>
        <taxon>50 kb inversion clade</taxon>
        <taxon>NPAAA clade</taxon>
        <taxon>Hologalegina</taxon>
        <taxon>IRL clade</taxon>
        <taxon>Trifolieae</taxon>
        <taxon>Trifolium</taxon>
    </lineage>
</organism>
<name>A0A2K3KEU9_TRIPR</name>
<accession>A0A2K3KEU9</accession>
<reference evidence="1 2" key="2">
    <citation type="journal article" date="2017" name="Front. Plant Sci.">
        <title>Gene Classification and Mining of Molecular Markers Useful in Red Clover (Trifolium pratense) Breeding.</title>
        <authorList>
            <person name="Istvanek J."/>
            <person name="Dluhosova J."/>
            <person name="Dluhos P."/>
            <person name="Patkova L."/>
            <person name="Nedelnik J."/>
            <person name="Repkova J."/>
        </authorList>
    </citation>
    <scope>NUCLEOTIDE SEQUENCE [LARGE SCALE GENOMIC DNA]</scope>
    <source>
        <strain evidence="2">cv. Tatra</strain>
        <tissue evidence="1">Young leaves</tissue>
    </source>
</reference>
<reference evidence="1 2" key="1">
    <citation type="journal article" date="2014" name="Am. J. Bot.">
        <title>Genome assembly and annotation for red clover (Trifolium pratense; Fabaceae).</title>
        <authorList>
            <person name="Istvanek J."/>
            <person name="Jaros M."/>
            <person name="Krenek A."/>
            <person name="Repkova J."/>
        </authorList>
    </citation>
    <scope>NUCLEOTIDE SEQUENCE [LARGE SCALE GENOMIC DNA]</scope>
    <source>
        <strain evidence="2">cv. Tatra</strain>
        <tissue evidence="1">Young leaves</tissue>
    </source>
</reference>
<proteinExistence type="predicted"/>
<dbReference type="AlphaFoldDB" id="A0A2K3KEU9"/>
<sequence>MHHLGIPTTLALCLVNTAKLVTRDMFY</sequence>